<evidence type="ECO:0000259" key="4">
    <source>
        <dbReference type="Pfam" id="PF00149"/>
    </source>
</evidence>
<dbReference type="GO" id="GO:0046872">
    <property type="term" value="F:metal ion binding"/>
    <property type="evidence" value="ECO:0007669"/>
    <property type="project" value="UniProtKB-KW"/>
</dbReference>
<dbReference type="Gene3D" id="3.60.21.10">
    <property type="match status" value="1"/>
</dbReference>
<protein>
    <submittedName>
        <fullName evidence="5">Metallophosphatase</fullName>
    </submittedName>
</protein>
<evidence type="ECO:0000256" key="3">
    <source>
        <dbReference type="SAM" id="Phobius"/>
    </source>
</evidence>
<dbReference type="AlphaFoldDB" id="A0A1Q1MMC7"/>
<feature type="transmembrane region" description="Helical" evidence="3">
    <location>
        <begin position="46"/>
        <end position="64"/>
    </location>
</feature>
<dbReference type="Pfam" id="PF00149">
    <property type="entry name" value="Metallophos"/>
    <property type="match status" value="1"/>
</dbReference>
<dbReference type="InterPro" id="IPR051158">
    <property type="entry name" value="Metallophosphoesterase_sf"/>
</dbReference>
<dbReference type="PANTHER" id="PTHR31302:SF31">
    <property type="entry name" value="PHOSPHODIESTERASE YAEI"/>
    <property type="match status" value="1"/>
</dbReference>
<dbReference type="SUPFAM" id="SSF56300">
    <property type="entry name" value="Metallo-dependent phosphatases"/>
    <property type="match status" value="1"/>
</dbReference>
<accession>A0A1Q1MMC7</accession>
<dbReference type="GO" id="GO:0008758">
    <property type="term" value="F:UDP-2,3-diacylglucosamine hydrolase activity"/>
    <property type="evidence" value="ECO:0007669"/>
    <property type="project" value="TreeGrafter"/>
</dbReference>
<dbReference type="GO" id="GO:0016020">
    <property type="term" value="C:membrane"/>
    <property type="evidence" value="ECO:0007669"/>
    <property type="project" value="GOC"/>
</dbReference>
<name>A0A1Q1MMC7_9BACT</name>
<evidence type="ECO:0000256" key="2">
    <source>
        <dbReference type="ARBA" id="ARBA00022801"/>
    </source>
</evidence>
<reference evidence="5" key="1">
    <citation type="journal article" date="2017" name="ACS Chem. Biol.">
        <title>Genomics-Guided Exploitation of Lipopeptide Diversity in Myxobacteria.</title>
        <authorList>
            <person name="Burgard C."/>
            <person name="Zaburannyi N."/>
            <person name="Nadmid S."/>
            <person name="Maier J."/>
            <person name="Jenke-Kodama H."/>
            <person name="Luxenburger E."/>
            <person name="Bernauer H.S."/>
            <person name="Wenzel S.C."/>
        </authorList>
    </citation>
    <scope>NUCLEOTIDE SEQUENCE</scope>
    <source>
        <strain evidence="5">ST200611</strain>
    </source>
</reference>
<dbReference type="InterPro" id="IPR004843">
    <property type="entry name" value="Calcineurin-like_PHP"/>
</dbReference>
<keyword evidence="3" id="KW-1133">Transmembrane helix</keyword>
<dbReference type="EMBL" id="KX622594">
    <property type="protein sequence ID" value="AQM37590.1"/>
    <property type="molecule type" value="Genomic_DNA"/>
</dbReference>
<dbReference type="CDD" id="cd07385">
    <property type="entry name" value="MPP_YkuE_C"/>
    <property type="match status" value="1"/>
</dbReference>
<feature type="domain" description="Calcineurin-like phosphoesterase" evidence="4">
    <location>
        <begin position="176"/>
        <end position="342"/>
    </location>
</feature>
<evidence type="ECO:0000256" key="1">
    <source>
        <dbReference type="ARBA" id="ARBA00022723"/>
    </source>
</evidence>
<evidence type="ECO:0000313" key="5">
    <source>
        <dbReference type="EMBL" id="AQM37590.1"/>
    </source>
</evidence>
<keyword evidence="2" id="KW-0378">Hydrolase</keyword>
<dbReference type="InterPro" id="IPR029052">
    <property type="entry name" value="Metallo-depent_PP-like"/>
</dbReference>
<sequence>MPRWVSLLLFFVPVLAVLSVGHVYLYRRLVRDVTQRRGLRRAAQGLFAVGFAGALGARAIGAVLPSESARRLGIVFLLWIGLVLYLLMFTLAVDVLRALATWHARRQERAKAAATVPSAPASPERRALLGQGLAMGAGLAGVATSSYGGWRAYHPPDVRDIPVRLPNLPRELEGFTLVQLTDIHIGGVIQRRFVDDMVARTNALKPDLIAITGDLVDGSVDALGLFAGGLGTLSARYGTFFVTGNHDYYSGANAWVAFLEGLGIHVLRNRSVSIGDGAASFQLAGVDDWSAHRMGERGYDLDAALRDVRPDRASVLLAHQPSNFDEVARRGVGLQVSGHTHGGQMFPGNLMGDLIWGDRNAGLSRTGDSLIYVSRGCGFVGPPMRVGAPPEIARLVLLPA</sequence>
<keyword evidence="3" id="KW-0812">Transmembrane</keyword>
<feature type="transmembrane region" description="Helical" evidence="3">
    <location>
        <begin position="6"/>
        <end position="25"/>
    </location>
</feature>
<organism evidence="5">
    <name type="scientific">Myxococcus virescens</name>
    <dbReference type="NCBI Taxonomy" id="83456"/>
    <lineage>
        <taxon>Bacteria</taxon>
        <taxon>Pseudomonadati</taxon>
        <taxon>Myxococcota</taxon>
        <taxon>Myxococcia</taxon>
        <taxon>Myxococcales</taxon>
        <taxon>Cystobacterineae</taxon>
        <taxon>Myxococcaceae</taxon>
        <taxon>Myxococcus</taxon>
    </lineage>
</organism>
<dbReference type="GO" id="GO:0009245">
    <property type="term" value="P:lipid A biosynthetic process"/>
    <property type="evidence" value="ECO:0007669"/>
    <property type="project" value="TreeGrafter"/>
</dbReference>
<feature type="transmembrane region" description="Helical" evidence="3">
    <location>
        <begin position="76"/>
        <end position="99"/>
    </location>
</feature>
<dbReference type="PANTHER" id="PTHR31302">
    <property type="entry name" value="TRANSMEMBRANE PROTEIN WITH METALLOPHOSPHOESTERASE DOMAIN-RELATED"/>
    <property type="match status" value="1"/>
</dbReference>
<proteinExistence type="predicted"/>
<keyword evidence="3" id="KW-0472">Membrane</keyword>
<keyword evidence="1" id="KW-0479">Metal-binding</keyword>